<dbReference type="Gene3D" id="1.20.1250.20">
    <property type="entry name" value="MFS general substrate transporter like domains"/>
    <property type="match status" value="1"/>
</dbReference>
<feature type="transmembrane region" description="Helical" evidence="8">
    <location>
        <begin position="82"/>
        <end position="98"/>
    </location>
</feature>
<dbReference type="InterPro" id="IPR036259">
    <property type="entry name" value="MFS_trans_sf"/>
</dbReference>
<dbReference type="PANTHER" id="PTHR43271:SF1">
    <property type="entry name" value="INNER MEMBRANE TRANSPORT PROTEIN YNFM"/>
    <property type="match status" value="1"/>
</dbReference>
<feature type="transmembrane region" description="Helical" evidence="8">
    <location>
        <begin position="261"/>
        <end position="279"/>
    </location>
</feature>
<dbReference type="EMBL" id="JBHSAO010000006">
    <property type="protein sequence ID" value="MFC4023885.1"/>
    <property type="molecule type" value="Genomic_DNA"/>
</dbReference>
<feature type="transmembrane region" description="Helical" evidence="8">
    <location>
        <begin position="104"/>
        <end position="129"/>
    </location>
</feature>
<feature type="transmembrane region" description="Helical" evidence="8">
    <location>
        <begin position="286"/>
        <end position="302"/>
    </location>
</feature>
<dbReference type="SUPFAM" id="SSF103473">
    <property type="entry name" value="MFS general substrate transporter"/>
    <property type="match status" value="1"/>
</dbReference>
<evidence type="ECO:0000256" key="2">
    <source>
        <dbReference type="ARBA" id="ARBA00008335"/>
    </source>
</evidence>
<protein>
    <submittedName>
        <fullName evidence="10">MFS transporter</fullName>
    </submittedName>
</protein>
<evidence type="ECO:0000259" key="9">
    <source>
        <dbReference type="PROSITE" id="PS50850"/>
    </source>
</evidence>
<dbReference type="RefSeq" id="WP_379496383.1">
    <property type="nucleotide sequence ID" value="NZ_JBHSAO010000006.1"/>
</dbReference>
<accession>A0ABV8GVF4</accession>
<reference evidence="11" key="1">
    <citation type="journal article" date="2019" name="Int. J. Syst. Evol. Microbiol.">
        <title>The Global Catalogue of Microorganisms (GCM) 10K type strain sequencing project: providing services to taxonomists for standard genome sequencing and annotation.</title>
        <authorList>
            <consortium name="The Broad Institute Genomics Platform"/>
            <consortium name="The Broad Institute Genome Sequencing Center for Infectious Disease"/>
            <person name="Wu L."/>
            <person name="Ma J."/>
        </authorList>
    </citation>
    <scope>NUCLEOTIDE SEQUENCE [LARGE SCALE GENOMIC DNA]</scope>
    <source>
        <strain evidence="11">IBRC-M 10703</strain>
    </source>
</reference>
<feature type="transmembrane region" description="Helical" evidence="8">
    <location>
        <begin position="171"/>
        <end position="191"/>
    </location>
</feature>
<evidence type="ECO:0000256" key="3">
    <source>
        <dbReference type="ARBA" id="ARBA00022448"/>
    </source>
</evidence>
<evidence type="ECO:0000256" key="1">
    <source>
        <dbReference type="ARBA" id="ARBA00004651"/>
    </source>
</evidence>
<dbReference type="InterPro" id="IPR020846">
    <property type="entry name" value="MFS_dom"/>
</dbReference>
<gene>
    <name evidence="10" type="ORF">ACFOUV_08775</name>
</gene>
<sequence>MRQEHKYTIKDYYFWKITLILAFASFFVFASTYVVQPLLPLFVQEFDVMVSESTLVLSMTIVGLIMGLIILGFLSDRVGRTFFIKFSLIGSVIPFFLIPLSDSFYLIVLLRFIQGFALAGLPAASLAYLNEEIDRRSVGVATALYISSNAIGGMAGRVVTGYLTDHYSWQTAFYVFAGIGVFISVLVFLFLPKSRFFEASRLPFKKDMEGMVFHLKNPAILVIIGIGVVLQFSFTSIWTYLPFHLESEPFSLSMEAISYTFLAYGLGVIGAPLAGWLAGKLNLKKVRIAGIIVLSMGAFITFSQSLIVIVIGLCVLCLGFFTAHSLTATSVTEHATHHKGSASSLYLVAYYVGVTLGSSAVGPIWNTAGWNGVVLLAGLLPLVYLVFVHVMQSRRSERVV</sequence>
<dbReference type="PROSITE" id="PS50850">
    <property type="entry name" value="MFS"/>
    <property type="match status" value="1"/>
</dbReference>
<name>A0ABV8GVF4_9BACI</name>
<keyword evidence="6 8" id="KW-1133">Transmembrane helix</keyword>
<feature type="transmembrane region" description="Helical" evidence="8">
    <location>
        <begin position="138"/>
        <end position="159"/>
    </location>
</feature>
<evidence type="ECO:0000256" key="7">
    <source>
        <dbReference type="ARBA" id="ARBA00023136"/>
    </source>
</evidence>
<feature type="domain" description="Major facilitator superfamily (MFS) profile" evidence="9">
    <location>
        <begin position="17"/>
        <end position="396"/>
    </location>
</feature>
<feature type="transmembrane region" description="Helical" evidence="8">
    <location>
        <begin position="343"/>
        <end position="362"/>
    </location>
</feature>
<feature type="transmembrane region" description="Helical" evidence="8">
    <location>
        <begin position="219"/>
        <end position="241"/>
    </location>
</feature>
<evidence type="ECO:0000256" key="6">
    <source>
        <dbReference type="ARBA" id="ARBA00022989"/>
    </source>
</evidence>
<keyword evidence="3" id="KW-0813">Transport</keyword>
<feature type="transmembrane region" description="Helical" evidence="8">
    <location>
        <begin position="368"/>
        <end position="388"/>
    </location>
</feature>
<dbReference type="CDD" id="cd17324">
    <property type="entry name" value="MFS_NepI_like"/>
    <property type="match status" value="1"/>
</dbReference>
<dbReference type="Proteomes" id="UP001595772">
    <property type="component" value="Unassembled WGS sequence"/>
</dbReference>
<evidence type="ECO:0000256" key="5">
    <source>
        <dbReference type="ARBA" id="ARBA00022692"/>
    </source>
</evidence>
<comment type="similarity">
    <text evidence="2">Belongs to the major facilitator superfamily.</text>
</comment>
<comment type="caution">
    <text evidence="10">The sequence shown here is derived from an EMBL/GenBank/DDBJ whole genome shotgun (WGS) entry which is preliminary data.</text>
</comment>
<keyword evidence="7 8" id="KW-0472">Membrane</keyword>
<evidence type="ECO:0000313" key="11">
    <source>
        <dbReference type="Proteomes" id="UP001595772"/>
    </source>
</evidence>
<dbReference type="InterPro" id="IPR011701">
    <property type="entry name" value="MFS"/>
</dbReference>
<feature type="transmembrane region" description="Helical" evidence="8">
    <location>
        <begin position="12"/>
        <end position="35"/>
    </location>
</feature>
<feature type="transmembrane region" description="Helical" evidence="8">
    <location>
        <begin position="308"/>
        <end position="331"/>
    </location>
</feature>
<feature type="transmembrane region" description="Helical" evidence="8">
    <location>
        <begin position="55"/>
        <end position="75"/>
    </location>
</feature>
<comment type="subcellular location">
    <subcellularLocation>
        <location evidence="1">Cell membrane</location>
        <topology evidence="1">Multi-pass membrane protein</topology>
    </subcellularLocation>
</comment>
<proteinExistence type="inferred from homology"/>
<dbReference type="Pfam" id="PF07690">
    <property type="entry name" value="MFS_1"/>
    <property type="match status" value="1"/>
</dbReference>
<evidence type="ECO:0000313" key="10">
    <source>
        <dbReference type="EMBL" id="MFC4023885.1"/>
    </source>
</evidence>
<keyword evidence="5 8" id="KW-0812">Transmembrane</keyword>
<dbReference type="PANTHER" id="PTHR43271">
    <property type="entry name" value="BLL2771 PROTEIN"/>
    <property type="match status" value="1"/>
</dbReference>
<evidence type="ECO:0000256" key="8">
    <source>
        <dbReference type="SAM" id="Phobius"/>
    </source>
</evidence>
<evidence type="ECO:0000256" key="4">
    <source>
        <dbReference type="ARBA" id="ARBA00022475"/>
    </source>
</evidence>
<keyword evidence="11" id="KW-1185">Reference proteome</keyword>
<organism evidence="10 11">
    <name type="scientific">Oceanobacillus longus</name>
    <dbReference type="NCBI Taxonomy" id="930120"/>
    <lineage>
        <taxon>Bacteria</taxon>
        <taxon>Bacillati</taxon>
        <taxon>Bacillota</taxon>
        <taxon>Bacilli</taxon>
        <taxon>Bacillales</taxon>
        <taxon>Bacillaceae</taxon>
        <taxon>Oceanobacillus</taxon>
    </lineage>
</organism>
<keyword evidence="4" id="KW-1003">Cell membrane</keyword>